<dbReference type="PANTHER" id="PTHR13353:SF5">
    <property type="entry name" value="TRANSMEMBRANE PROTEIN 19"/>
    <property type="match status" value="1"/>
</dbReference>
<evidence type="ECO:0000256" key="2">
    <source>
        <dbReference type="ARBA" id="ARBA00009012"/>
    </source>
</evidence>
<dbReference type="OrthoDB" id="9770047at2"/>
<comment type="subcellular location">
    <subcellularLocation>
        <location evidence="1">Membrane</location>
        <topology evidence="1">Multi-pass membrane protein</topology>
    </subcellularLocation>
</comment>
<organism evidence="7 8">
    <name type="scientific">Chitinophaga polysaccharea</name>
    <dbReference type="NCBI Taxonomy" id="1293035"/>
    <lineage>
        <taxon>Bacteria</taxon>
        <taxon>Pseudomonadati</taxon>
        <taxon>Bacteroidota</taxon>
        <taxon>Chitinophagia</taxon>
        <taxon>Chitinophagales</taxon>
        <taxon>Chitinophagaceae</taxon>
        <taxon>Chitinophaga</taxon>
    </lineage>
</organism>
<keyword evidence="5 6" id="KW-0472">Membrane</keyword>
<dbReference type="PANTHER" id="PTHR13353">
    <property type="entry name" value="TRANSMEMBRANE PROTEIN 19"/>
    <property type="match status" value="1"/>
</dbReference>
<comment type="similarity">
    <text evidence="2">Belongs to the TMEM19 family.</text>
</comment>
<dbReference type="AlphaFoldDB" id="A0A561PCE5"/>
<evidence type="ECO:0000256" key="5">
    <source>
        <dbReference type="ARBA" id="ARBA00023136"/>
    </source>
</evidence>
<comment type="caution">
    <text evidence="7">The sequence shown here is derived from an EMBL/GenBank/DDBJ whole genome shotgun (WGS) entry which is preliminary data.</text>
</comment>
<dbReference type="Pfam" id="PF01940">
    <property type="entry name" value="DUF92"/>
    <property type="match status" value="1"/>
</dbReference>
<evidence type="ECO:0000313" key="7">
    <source>
        <dbReference type="EMBL" id="TWF35740.1"/>
    </source>
</evidence>
<evidence type="ECO:0000313" key="8">
    <source>
        <dbReference type="Proteomes" id="UP000320811"/>
    </source>
</evidence>
<sequence>MMQLTSLPELAIAAIIIIIVAFLCVKKGKLTGSAAVTAAILGMCVAVGIGYGGLLLLGAFFITGVAATGHKKGLKAAPGEQHAEKRTAGQVFANGGVAGIAALLALLYPDHERLFILMAAGSLAAAAADTVSSELGTVYGRNFRNILTFKKEAKGLDGVISLEGTLLGAAGALLLAVLYWFFFGGYSRALLVLIGGILGNVVDSLLGATLERKQVIGNNTVNFLNTLSGGLIAAALYLL</sequence>
<name>A0A561PCE5_9BACT</name>
<keyword evidence="8" id="KW-1185">Reference proteome</keyword>
<feature type="transmembrane region" description="Helical" evidence="6">
    <location>
        <begin position="189"/>
        <end position="208"/>
    </location>
</feature>
<accession>A0A561PCE5</accession>
<feature type="transmembrane region" description="Helical" evidence="6">
    <location>
        <begin position="160"/>
        <end position="183"/>
    </location>
</feature>
<feature type="transmembrane region" description="Helical" evidence="6">
    <location>
        <begin position="220"/>
        <end position="238"/>
    </location>
</feature>
<keyword evidence="3 6" id="KW-0812">Transmembrane</keyword>
<gene>
    <name evidence="7" type="ORF">FHW36_10896</name>
</gene>
<evidence type="ECO:0000256" key="6">
    <source>
        <dbReference type="SAM" id="Phobius"/>
    </source>
</evidence>
<dbReference type="Proteomes" id="UP000320811">
    <property type="component" value="Unassembled WGS sequence"/>
</dbReference>
<dbReference type="InterPro" id="IPR002794">
    <property type="entry name" value="DUF92_TMEM19"/>
</dbReference>
<dbReference type="GO" id="GO:0016020">
    <property type="term" value="C:membrane"/>
    <property type="evidence" value="ECO:0007669"/>
    <property type="project" value="UniProtKB-SubCell"/>
</dbReference>
<evidence type="ECO:0000256" key="4">
    <source>
        <dbReference type="ARBA" id="ARBA00022989"/>
    </source>
</evidence>
<feature type="transmembrane region" description="Helical" evidence="6">
    <location>
        <begin position="7"/>
        <end position="28"/>
    </location>
</feature>
<reference evidence="7 8" key="1">
    <citation type="submission" date="2019-06" db="EMBL/GenBank/DDBJ databases">
        <title>Sorghum-associated microbial communities from plants grown in Nebraska, USA.</title>
        <authorList>
            <person name="Schachtman D."/>
        </authorList>
    </citation>
    <scope>NUCLEOTIDE SEQUENCE [LARGE SCALE GENOMIC DNA]</scope>
    <source>
        <strain evidence="7 8">1209</strain>
    </source>
</reference>
<dbReference type="EMBL" id="VIWO01000008">
    <property type="protein sequence ID" value="TWF35740.1"/>
    <property type="molecule type" value="Genomic_DNA"/>
</dbReference>
<proteinExistence type="inferred from homology"/>
<feature type="transmembrane region" description="Helical" evidence="6">
    <location>
        <begin position="88"/>
        <end position="108"/>
    </location>
</feature>
<evidence type="ECO:0000256" key="3">
    <source>
        <dbReference type="ARBA" id="ARBA00022692"/>
    </source>
</evidence>
<feature type="transmembrane region" description="Helical" evidence="6">
    <location>
        <begin position="34"/>
        <end position="67"/>
    </location>
</feature>
<evidence type="ECO:0000256" key="1">
    <source>
        <dbReference type="ARBA" id="ARBA00004141"/>
    </source>
</evidence>
<dbReference type="RefSeq" id="WP_145672974.1">
    <property type="nucleotide sequence ID" value="NZ_VIWO01000008.1"/>
</dbReference>
<protein>
    <submittedName>
        <fullName evidence="7">Uncharacterized protein (TIGR00297 family)</fullName>
    </submittedName>
</protein>
<keyword evidence="4 6" id="KW-1133">Transmembrane helix</keyword>